<sequence length="137" mass="16056">MQKIYNNYKSGFNQFNQLQDNDDNENIINKRNYNIDFLLIALRDTLHSLRDDDTWFQEIIRRSKELLKTIFSFELPKTGVAPYSQSKFDEISIKLVKVLKNTGKFINDLTGNEPLALPYTLWLGILDLIQNLIQNSI</sequence>
<gene>
    <name evidence="1" type="ORF">RCL2_002900900</name>
</gene>
<evidence type="ECO:0000313" key="2">
    <source>
        <dbReference type="Proteomes" id="UP000615446"/>
    </source>
</evidence>
<reference evidence="1" key="1">
    <citation type="submission" date="2019-10" db="EMBL/GenBank/DDBJ databases">
        <title>Conservation and host-specific expression of non-tandemly repeated heterogenous ribosome RNA gene in arbuscular mycorrhizal fungi.</title>
        <authorList>
            <person name="Maeda T."/>
            <person name="Kobayashi Y."/>
            <person name="Nakagawa T."/>
            <person name="Ezawa T."/>
            <person name="Yamaguchi K."/>
            <person name="Bino T."/>
            <person name="Nishimoto Y."/>
            <person name="Shigenobu S."/>
            <person name="Kawaguchi M."/>
        </authorList>
    </citation>
    <scope>NUCLEOTIDE SEQUENCE</scope>
    <source>
        <strain evidence="1">HR1</strain>
    </source>
</reference>
<dbReference type="OrthoDB" id="2431724at2759"/>
<accession>A0A8H3MC69</accession>
<organism evidence="1 2">
    <name type="scientific">Rhizophagus clarus</name>
    <dbReference type="NCBI Taxonomy" id="94130"/>
    <lineage>
        <taxon>Eukaryota</taxon>
        <taxon>Fungi</taxon>
        <taxon>Fungi incertae sedis</taxon>
        <taxon>Mucoromycota</taxon>
        <taxon>Glomeromycotina</taxon>
        <taxon>Glomeromycetes</taxon>
        <taxon>Glomerales</taxon>
        <taxon>Glomeraceae</taxon>
        <taxon>Rhizophagus</taxon>
    </lineage>
</organism>
<dbReference type="EMBL" id="BLAL01000313">
    <property type="protein sequence ID" value="GET02633.1"/>
    <property type="molecule type" value="Genomic_DNA"/>
</dbReference>
<proteinExistence type="predicted"/>
<evidence type="ECO:0000313" key="1">
    <source>
        <dbReference type="EMBL" id="GET02633.1"/>
    </source>
</evidence>
<name>A0A8H3MC69_9GLOM</name>
<protein>
    <submittedName>
        <fullName evidence="1">Uncharacterized protein</fullName>
    </submittedName>
</protein>
<dbReference type="AlphaFoldDB" id="A0A8H3MC69"/>
<comment type="caution">
    <text evidence="1">The sequence shown here is derived from an EMBL/GenBank/DDBJ whole genome shotgun (WGS) entry which is preliminary data.</text>
</comment>
<dbReference type="Proteomes" id="UP000615446">
    <property type="component" value="Unassembled WGS sequence"/>
</dbReference>